<dbReference type="InterPro" id="IPR010093">
    <property type="entry name" value="SinI_DNA-bd"/>
</dbReference>
<reference evidence="2 3" key="1">
    <citation type="submission" date="2018-02" db="EMBL/GenBank/DDBJ databases">
        <title>Complete genome sequence of Streptomyces dengpaensis, the producer of angucyclines.</title>
        <authorList>
            <person name="Yumei L."/>
        </authorList>
    </citation>
    <scope>NUCLEOTIDE SEQUENCE [LARGE SCALE GENOMIC DNA]</scope>
    <source>
        <strain evidence="2 3">XZHG99</strain>
    </source>
</reference>
<evidence type="ECO:0000259" key="1">
    <source>
        <dbReference type="Pfam" id="PF12728"/>
    </source>
</evidence>
<dbReference type="NCBIfam" id="TIGR01764">
    <property type="entry name" value="excise"/>
    <property type="match status" value="1"/>
</dbReference>
<keyword evidence="3" id="KW-1185">Reference proteome</keyword>
<gene>
    <name evidence="2" type="ORF">C4B68_32660</name>
</gene>
<feature type="domain" description="Helix-turn-helix" evidence="1">
    <location>
        <begin position="17"/>
        <end position="64"/>
    </location>
</feature>
<dbReference type="Proteomes" id="UP000238413">
    <property type="component" value="Chromosome"/>
</dbReference>
<dbReference type="Pfam" id="PF12728">
    <property type="entry name" value="HTH_17"/>
    <property type="match status" value="1"/>
</dbReference>
<dbReference type="GO" id="GO:0003677">
    <property type="term" value="F:DNA binding"/>
    <property type="evidence" value="ECO:0007669"/>
    <property type="project" value="UniProtKB-KW"/>
</dbReference>
<dbReference type="InterPro" id="IPR041657">
    <property type="entry name" value="HTH_17"/>
</dbReference>
<name>A0ABN5IBL1_9ACTN</name>
<proteinExistence type="predicted"/>
<organism evidence="2 3">
    <name type="scientific">Streptomyces dengpaensis</name>
    <dbReference type="NCBI Taxonomy" id="2049881"/>
    <lineage>
        <taxon>Bacteria</taxon>
        <taxon>Bacillati</taxon>
        <taxon>Actinomycetota</taxon>
        <taxon>Actinomycetes</taxon>
        <taxon>Kitasatosporales</taxon>
        <taxon>Streptomycetaceae</taxon>
        <taxon>Streptomyces</taxon>
    </lineage>
</organism>
<dbReference type="RefSeq" id="WP_099500107.1">
    <property type="nucleotide sequence ID" value="NZ_CP026652.1"/>
</dbReference>
<accession>A0ABN5IBL1</accession>
<evidence type="ECO:0000313" key="3">
    <source>
        <dbReference type="Proteomes" id="UP000238413"/>
    </source>
</evidence>
<sequence>MPPQATPAAPSRPALNLMSVDEAAALLDRSPRTVRQLAAAGTLPAHRVGARVWVFDRTALDHYRHGRTAA</sequence>
<evidence type="ECO:0000313" key="2">
    <source>
        <dbReference type="EMBL" id="AVH59722.1"/>
    </source>
</evidence>
<dbReference type="SUPFAM" id="SSF46955">
    <property type="entry name" value="Putative DNA-binding domain"/>
    <property type="match status" value="1"/>
</dbReference>
<protein>
    <submittedName>
        <fullName evidence="2">DNA-binding protein</fullName>
    </submittedName>
</protein>
<dbReference type="EMBL" id="CP026652">
    <property type="protein sequence ID" value="AVH59722.1"/>
    <property type="molecule type" value="Genomic_DNA"/>
</dbReference>
<dbReference type="InterPro" id="IPR009061">
    <property type="entry name" value="DNA-bd_dom_put_sf"/>
</dbReference>
<keyword evidence="2" id="KW-0238">DNA-binding</keyword>